<dbReference type="Gene3D" id="3.40.50.1820">
    <property type="entry name" value="alpha/beta hydrolase"/>
    <property type="match status" value="2"/>
</dbReference>
<dbReference type="AlphaFoldDB" id="A0A2J6Q137"/>
<evidence type="ECO:0000256" key="4">
    <source>
        <dbReference type="ARBA" id="ARBA00022801"/>
    </source>
</evidence>
<evidence type="ECO:0000256" key="2">
    <source>
        <dbReference type="ARBA" id="ARBA00022670"/>
    </source>
</evidence>
<dbReference type="GO" id="GO:0070008">
    <property type="term" value="F:serine-type exopeptidase activity"/>
    <property type="evidence" value="ECO:0007669"/>
    <property type="project" value="InterPro"/>
</dbReference>
<keyword evidence="3" id="KW-0732">Signal</keyword>
<reference evidence="6 7" key="1">
    <citation type="submission" date="2016-05" db="EMBL/GenBank/DDBJ databases">
        <title>A degradative enzymes factory behind the ericoid mycorrhizal symbiosis.</title>
        <authorList>
            <consortium name="DOE Joint Genome Institute"/>
            <person name="Martino E."/>
            <person name="Morin E."/>
            <person name="Grelet G."/>
            <person name="Kuo A."/>
            <person name="Kohler A."/>
            <person name="Daghino S."/>
            <person name="Barry K."/>
            <person name="Choi C."/>
            <person name="Cichocki N."/>
            <person name="Clum A."/>
            <person name="Copeland A."/>
            <person name="Hainaut M."/>
            <person name="Haridas S."/>
            <person name="Labutti K."/>
            <person name="Lindquist E."/>
            <person name="Lipzen A."/>
            <person name="Khouja H.-R."/>
            <person name="Murat C."/>
            <person name="Ohm R."/>
            <person name="Olson A."/>
            <person name="Spatafora J."/>
            <person name="Veneault-Fourrey C."/>
            <person name="Henrissat B."/>
            <person name="Grigoriev I."/>
            <person name="Martin F."/>
            <person name="Perotto S."/>
        </authorList>
    </citation>
    <scope>NUCLEOTIDE SEQUENCE [LARGE SCALE GENOMIC DNA]</scope>
    <source>
        <strain evidence="6 7">UAMH 7357</strain>
    </source>
</reference>
<dbReference type="SUPFAM" id="SSF53474">
    <property type="entry name" value="alpha/beta-Hydrolases"/>
    <property type="match status" value="1"/>
</dbReference>
<keyword evidence="5" id="KW-0325">Glycoprotein</keyword>
<dbReference type="GO" id="GO:0008239">
    <property type="term" value="F:dipeptidyl-peptidase activity"/>
    <property type="evidence" value="ECO:0007669"/>
    <property type="project" value="TreeGrafter"/>
</dbReference>
<evidence type="ECO:0000256" key="1">
    <source>
        <dbReference type="ARBA" id="ARBA00011079"/>
    </source>
</evidence>
<dbReference type="InterPro" id="IPR029058">
    <property type="entry name" value="AB_hydrolase_fold"/>
</dbReference>
<dbReference type="InterPro" id="IPR008758">
    <property type="entry name" value="Peptidase_S28"/>
</dbReference>
<sequence>MKLSRTPTIALATFVCGFFTDVAFAMSRNQARGHLLAAPPEEMTGDSSTIYNATFEQLIDHDNPSLGTFSQFYYYSTEFWNGTGSPVVFFTPGEIAVVGYQHYLTTARTTGVIAQQIGAAVVVIEHRYWGFSSPYPELTTENMQYLTLKNSIADLNYFALNAKLPFDTTGGSNANKAPWVLVGGSYSGALTAWTEAVTKPSVMWAYYASSAVVETIGDYWSYFLPETLNMPQNCSTDIDLVIEHLDSIGMHGSVNEQTAAKQQFGLAGVAHYDDFMEALANGPYLWQGNQFYENTGFFAFCDALEGVTANSTTIPGASGVGLDAALANYANWMQTTLLPGYCESFGYSDFNGTYNVDCFDSYNASNPLYADLSVDNTYDRQWDWFLCSGFGWWQNGSPHGQKTMVSRLINNDYWVRQCAMWFPTEDGITYPLNAGSTYHTVNHYTGGWRGFETESTRLIFVSGTNDPWRESQVVSSLRPGGPQPSTPARPVLDIPGGYHTTDLVTANNVNPGCAAVQAQVVSTIAEWVSEYPKK</sequence>
<dbReference type="Proteomes" id="UP000235672">
    <property type="component" value="Unassembled WGS sequence"/>
</dbReference>
<accession>A0A2J6Q137</accession>
<dbReference type="PANTHER" id="PTHR11010:SF23">
    <property type="entry name" value="SERINE PEPTIDASE"/>
    <property type="match status" value="1"/>
</dbReference>
<organism evidence="6 7">
    <name type="scientific">Hyaloscypha hepaticicola</name>
    <dbReference type="NCBI Taxonomy" id="2082293"/>
    <lineage>
        <taxon>Eukaryota</taxon>
        <taxon>Fungi</taxon>
        <taxon>Dikarya</taxon>
        <taxon>Ascomycota</taxon>
        <taxon>Pezizomycotina</taxon>
        <taxon>Leotiomycetes</taxon>
        <taxon>Helotiales</taxon>
        <taxon>Hyaloscyphaceae</taxon>
        <taxon>Hyaloscypha</taxon>
    </lineage>
</organism>
<keyword evidence="2 6" id="KW-0645">Protease</keyword>
<evidence type="ECO:0000256" key="3">
    <source>
        <dbReference type="ARBA" id="ARBA00022729"/>
    </source>
</evidence>
<dbReference type="PANTHER" id="PTHR11010">
    <property type="entry name" value="PROTEASE S28 PRO-X CARBOXYPEPTIDASE-RELATED"/>
    <property type="match status" value="1"/>
</dbReference>
<proteinExistence type="inferred from homology"/>
<dbReference type="Pfam" id="PF05577">
    <property type="entry name" value="Peptidase_S28"/>
    <property type="match status" value="1"/>
</dbReference>
<name>A0A2J6Q137_9HELO</name>
<protein>
    <submittedName>
        <fullName evidence="6">Endoprotease</fullName>
    </submittedName>
</protein>
<evidence type="ECO:0000313" key="7">
    <source>
        <dbReference type="Proteomes" id="UP000235672"/>
    </source>
</evidence>
<evidence type="ECO:0000256" key="5">
    <source>
        <dbReference type="ARBA" id="ARBA00023180"/>
    </source>
</evidence>
<keyword evidence="4" id="KW-0378">Hydrolase</keyword>
<comment type="similarity">
    <text evidence="1">Belongs to the peptidase S28 family.</text>
</comment>
<dbReference type="OrthoDB" id="1735038at2759"/>
<dbReference type="GO" id="GO:0006508">
    <property type="term" value="P:proteolysis"/>
    <property type="evidence" value="ECO:0007669"/>
    <property type="project" value="UniProtKB-KW"/>
</dbReference>
<evidence type="ECO:0000313" key="6">
    <source>
        <dbReference type="EMBL" id="PMD19991.1"/>
    </source>
</evidence>
<dbReference type="EMBL" id="KZ613487">
    <property type="protein sequence ID" value="PMD19991.1"/>
    <property type="molecule type" value="Genomic_DNA"/>
</dbReference>
<gene>
    <name evidence="6" type="ORF">NA56DRAFT_646865</name>
</gene>
<keyword evidence="7" id="KW-1185">Reference proteome</keyword>